<organism evidence="3 4">
    <name type="scientific">Modestobacter italicus (strain DSM 44449 / CECT 9708 / BC 501)</name>
    <dbReference type="NCBI Taxonomy" id="2732864"/>
    <lineage>
        <taxon>Bacteria</taxon>
        <taxon>Bacillati</taxon>
        <taxon>Actinomycetota</taxon>
        <taxon>Actinomycetes</taxon>
        <taxon>Geodermatophilales</taxon>
        <taxon>Geodermatophilaceae</taxon>
        <taxon>Modestobacter</taxon>
    </lineage>
</organism>
<dbReference type="SUPFAM" id="SSF81324">
    <property type="entry name" value="Voltage-gated potassium channels"/>
    <property type="match status" value="1"/>
</dbReference>
<name>I4EXV4_MODI5</name>
<keyword evidence="3" id="KW-0406">Ion transport</keyword>
<dbReference type="KEGG" id="mmar:MODMU_2788"/>
<keyword evidence="1" id="KW-1133">Transmembrane helix</keyword>
<keyword evidence="3" id="KW-0407">Ion channel</keyword>
<dbReference type="EMBL" id="FO203431">
    <property type="protein sequence ID" value="CCH88217.1"/>
    <property type="molecule type" value="Genomic_DNA"/>
</dbReference>
<dbReference type="Proteomes" id="UP000006461">
    <property type="component" value="Chromosome"/>
</dbReference>
<evidence type="ECO:0000313" key="4">
    <source>
        <dbReference type="Proteomes" id="UP000006461"/>
    </source>
</evidence>
<accession>I4EXV4</accession>
<dbReference type="PATRIC" id="fig|477641.3.peg.2647"/>
<feature type="transmembrane region" description="Helical" evidence="1">
    <location>
        <begin position="88"/>
        <end position="112"/>
    </location>
</feature>
<keyword evidence="1" id="KW-0472">Membrane</keyword>
<dbReference type="Gene3D" id="1.10.287.70">
    <property type="match status" value="1"/>
</dbReference>
<evidence type="ECO:0000259" key="2">
    <source>
        <dbReference type="Pfam" id="PF07885"/>
    </source>
</evidence>
<dbReference type="HOGENOM" id="CLU_112040_0_0_11"/>
<feature type="transmembrane region" description="Helical" evidence="1">
    <location>
        <begin position="149"/>
        <end position="170"/>
    </location>
</feature>
<gene>
    <name evidence="3" type="ordered locus">MODMU_2788</name>
</gene>
<protein>
    <submittedName>
        <fullName evidence="3">Voltage-gated potassium channel</fullName>
    </submittedName>
</protein>
<proteinExistence type="predicted"/>
<feature type="transmembrane region" description="Helical" evidence="1">
    <location>
        <begin position="124"/>
        <end position="143"/>
    </location>
</feature>
<dbReference type="InterPro" id="IPR013099">
    <property type="entry name" value="K_chnl_dom"/>
</dbReference>
<feature type="transmembrane region" description="Helical" evidence="1">
    <location>
        <begin position="55"/>
        <end position="76"/>
    </location>
</feature>
<dbReference type="eggNOG" id="ENOG5032SBH">
    <property type="taxonomic scope" value="Bacteria"/>
</dbReference>
<evidence type="ECO:0000313" key="3">
    <source>
        <dbReference type="EMBL" id="CCH88217.1"/>
    </source>
</evidence>
<evidence type="ECO:0000256" key="1">
    <source>
        <dbReference type="SAM" id="Phobius"/>
    </source>
</evidence>
<keyword evidence="4" id="KW-1185">Reference proteome</keyword>
<keyword evidence="3" id="KW-0813">Transport</keyword>
<reference evidence="3 4" key="1">
    <citation type="journal article" date="2012" name="J. Bacteriol.">
        <title>Genome Sequence of Radiation-Resistant Modestobacter marinus Strain BC501, a Representative Actinobacterium That Thrives on Calcareous Stone Surfaces.</title>
        <authorList>
            <person name="Normand P."/>
            <person name="Gury J."/>
            <person name="Pujic P."/>
            <person name="Chouaia B."/>
            <person name="Crotti E."/>
            <person name="Brusetti L."/>
            <person name="Daffonchio D."/>
            <person name="Vacherie B."/>
            <person name="Barbe V."/>
            <person name="Medigue C."/>
            <person name="Calteau A."/>
            <person name="Ghodhbane-Gtari F."/>
            <person name="Essoussi I."/>
            <person name="Nouioui I."/>
            <person name="Abbassi-Ghozzi I."/>
            <person name="Gtari M."/>
        </authorList>
    </citation>
    <scope>NUCLEOTIDE SEQUENCE [LARGE SCALE GENOMIC DNA]</scope>
    <source>
        <strain evidence="4">BC 501</strain>
    </source>
</reference>
<dbReference type="Pfam" id="PF07885">
    <property type="entry name" value="Ion_trans_2"/>
    <property type="match status" value="1"/>
</dbReference>
<dbReference type="STRING" id="477641.MODMU_2788"/>
<sequence>MLNADPDPSAAAAGRGRKRHPLLGALLRTTVTVVAIVVLYYLLPLQHGFGLRTALFLLGGLVVVGVIVTWQVLRILDSPHPALRAVEALALSLTLFLVLFAAAYVVLVGGDPAAFTQRLDRTDVLYFVVTVFTTVGFGDIAPVSQAARVITTLQMVGDLVLLGLVLRVVVNAVQLSRQRVGTTGLPLGTRPPSGPSG</sequence>
<dbReference type="GO" id="GO:0034220">
    <property type="term" value="P:monoatomic ion transmembrane transport"/>
    <property type="evidence" value="ECO:0007669"/>
    <property type="project" value="UniProtKB-KW"/>
</dbReference>
<keyword evidence="1" id="KW-0812">Transmembrane</keyword>
<feature type="transmembrane region" description="Helical" evidence="1">
    <location>
        <begin position="25"/>
        <end position="43"/>
    </location>
</feature>
<dbReference type="OMA" id="CLMSESD"/>
<dbReference type="AlphaFoldDB" id="I4EXV4"/>
<feature type="domain" description="Potassium channel" evidence="2">
    <location>
        <begin position="94"/>
        <end position="173"/>
    </location>
</feature>